<dbReference type="EMBL" id="BLLF01005667">
    <property type="protein sequence ID" value="GFH31484.1"/>
    <property type="molecule type" value="Genomic_DNA"/>
</dbReference>
<organism evidence="1 2">
    <name type="scientific">Haematococcus lacustris</name>
    <name type="common">Green alga</name>
    <name type="synonym">Haematococcus pluvialis</name>
    <dbReference type="NCBI Taxonomy" id="44745"/>
    <lineage>
        <taxon>Eukaryota</taxon>
        <taxon>Viridiplantae</taxon>
        <taxon>Chlorophyta</taxon>
        <taxon>core chlorophytes</taxon>
        <taxon>Chlorophyceae</taxon>
        <taxon>CS clade</taxon>
        <taxon>Chlamydomonadales</taxon>
        <taxon>Haematococcaceae</taxon>
        <taxon>Haematococcus</taxon>
    </lineage>
</organism>
<proteinExistence type="predicted"/>
<comment type="caution">
    <text evidence="1">The sequence shown here is derived from an EMBL/GenBank/DDBJ whole genome shotgun (WGS) entry which is preliminary data.</text>
</comment>
<keyword evidence="2" id="KW-1185">Reference proteome</keyword>
<dbReference type="AlphaFoldDB" id="A0A6A0AHI1"/>
<dbReference type="Proteomes" id="UP000485058">
    <property type="component" value="Unassembled WGS sequence"/>
</dbReference>
<protein>
    <submittedName>
        <fullName evidence="1">Uncharacterized protein</fullName>
    </submittedName>
</protein>
<evidence type="ECO:0000313" key="2">
    <source>
        <dbReference type="Proteomes" id="UP000485058"/>
    </source>
</evidence>
<evidence type="ECO:0000313" key="1">
    <source>
        <dbReference type="EMBL" id="GFH31484.1"/>
    </source>
</evidence>
<accession>A0A6A0AHI1</accession>
<sequence length="60" mass="6115">MPGSLPETHQPGPEGVVYTPLADRIASLGSSILASLKEKALALDGTSPYSLVGGLDLLLP</sequence>
<feature type="non-terminal residue" evidence="1">
    <location>
        <position position="1"/>
    </location>
</feature>
<reference evidence="1 2" key="1">
    <citation type="submission" date="2020-02" db="EMBL/GenBank/DDBJ databases">
        <title>Draft genome sequence of Haematococcus lacustris strain NIES-144.</title>
        <authorList>
            <person name="Morimoto D."/>
            <person name="Nakagawa S."/>
            <person name="Yoshida T."/>
            <person name="Sawayama S."/>
        </authorList>
    </citation>
    <scope>NUCLEOTIDE SEQUENCE [LARGE SCALE GENOMIC DNA]</scope>
    <source>
        <strain evidence="1 2">NIES-144</strain>
    </source>
</reference>
<gene>
    <name evidence="1" type="ORF">HaLaN_30544</name>
</gene>
<name>A0A6A0AHI1_HAELA</name>